<keyword evidence="1 2" id="KW-0479">Metal-binding</keyword>
<evidence type="ECO:0000256" key="1">
    <source>
        <dbReference type="ARBA" id="ARBA00022723"/>
    </source>
</evidence>
<keyword evidence="2" id="KW-0408">Iron</keyword>
<dbReference type="HAMAP" id="MF_00994">
    <property type="entry name" value="LPS_assembly_LapB"/>
    <property type="match status" value="1"/>
</dbReference>
<evidence type="ECO:0000313" key="5">
    <source>
        <dbReference type="EMBL" id="PCJ41417.1"/>
    </source>
</evidence>
<evidence type="ECO:0000313" key="6">
    <source>
        <dbReference type="Proteomes" id="UP000228987"/>
    </source>
</evidence>
<dbReference type="GO" id="GO:0008653">
    <property type="term" value="P:lipopolysaccharide metabolic process"/>
    <property type="evidence" value="ECO:0007669"/>
    <property type="project" value="InterPro"/>
</dbReference>
<keyword evidence="2" id="KW-0677">Repeat</keyword>
<dbReference type="SUPFAM" id="SSF48452">
    <property type="entry name" value="TPR-like"/>
    <property type="match status" value="1"/>
</dbReference>
<keyword evidence="2" id="KW-1003">Cell membrane</keyword>
<accession>A0A2A5CC47</accession>
<dbReference type="Proteomes" id="UP000228987">
    <property type="component" value="Unassembled WGS sequence"/>
</dbReference>
<keyword evidence="2" id="KW-1133">Transmembrane helix</keyword>
<reference evidence="6" key="1">
    <citation type="submission" date="2017-08" db="EMBL/GenBank/DDBJ databases">
        <title>A dynamic microbial community with high functional redundancy inhabits the cold, oxic subseafloor aquifer.</title>
        <authorList>
            <person name="Tully B.J."/>
            <person name="Wheat C.G."/>
            <person name="Glazer B.T."/>
            <person name="Huber J.A."/>
        </authorList>
    </citation>
    <scope>NUCLEOTIDE SEQUENCE [LARGE SCALE GENOMIC DNA]</scope>
</reference>
<dbReference type="InterPro" id="IPR011990">
    <property type="entry name" value="TPR-like_helical_dom_sf"/>
</dbReference>
<evidence type="ECO:0000256" key="2">
    <source>
        <dbReference type="HAMAP-Rule" id="MF_00994"/>
    </source>
</evidence>
<gene>
    <name evidence="2" type="primary">lapB</name>
    <name evidence="5" type="ORF">COA71_07585</name>
</gene>
<proteinExistence type="inferred from homology"/>
<comment type="caution">
    <text evidence="5">The sequence shown here is derived from an EMBL/GenBank/DDBJ whole genome shotgun (WGS) entry which is preliminary data.</text>
</comment>
<dbReference type="InterPro" id="IPR041166">
    <property type="entry name" value="Rubredoxin_2"/>
</dbReference>
<feature type="binding site" evidence="2">
    <location>
        <position position="375"/>
    </location>
    <ligand>
        <name>Fe cation</name>
        <dbReference type="ChEBI" id="CHEBI:24875"/>
    </ligand>
</feature>
<dbReference type="Pfam" id="PF13432">
    <property type="entry name" value="TPR_16"/>
    <property type="match status" value="1"/>
</dbReference>
<dbReference type="GO" id="GO:0009898">
    <property type="term" value="C:cytoplasmic side of plasma membrane"/>
    <property type="evidence" value="ECO:0007669"/>
    <property type="project" value="UniProtKB-UniRule"/>
</dbReference>
<comment type="subcellular location">
    <subcellularLocation>
        <location evidence="2">Cell inner membrane</location>
        <topology evidence="2">Single-pass membrane protein</topology>
        <orientation evidence="2">Cytoplasmic side</orientation>
    </subcellularLocation>
</comment>
<feature type="binding site" evidence="2">
    <location>
        <position position="361"/>
    </location>
    <ligand>
        <name>Fe cation</name>
        <dbReference type="ChEBI" id="CHEBI:24875"/>
    </ligand>
</feature>
<dbReference type="EMBL" id="NVWI01000005">
    <property type="protein sequence ID" value="PCJ41417.1"/>
    <property type="molecule type" value="Genomic_DNA"/>
</dbReference>
<comment type="function">
    <text evidence="2">Modulates cellular lipopolysaccharide (LPS) levels by regulating LpxC, which is involved in lipid A biosynthesis. May act by modulating the proteolytic activity of FtsH towards LpxC. May also coordinate assembly of proteins involved in LPS synthesis at the plasma membrane.</text>
</comment>
<dbReference type="SMART" id="SM00028">
    <property type="entry name" value="TPR"/>
    <property type="match status" value="4"/>
</dbReference>
<dbReference type="GO" id="GO:0046890">
    <property type="term" value="P:regulation of lipid biosynthetic process"/>
    <property type="evidence" value="ECO:0007669"/>
    <property type="project" value="UniProtKB-UniRule"/>
</dbReference>
<dbReference type="InterPro" id="IPR019734">
    <property type="entry name" value="TPR_rpt"/>
</dbReference>
<keyword evidence="2" id="KW-0997">Cell inner membrane</keyword>
<dbReference type="InterPro" id="IPR030865">
    <property type="entry name" value="LapB"/>
</dbReference>
<feature type="topological domain" description="Cytoplasmic" evidence="2">
    <location>
        <begin position="24"/>
        <end position="396"/>
    </location>
</feature>
<sequence>MEFGNLFLLLLMLIALALAWYSGYKTQLRVKYFPHKNANKDYFIGLNYLLNDEPDQSIDTFISSLEVNSNTLESHLALGDLLRRRGKVDGSIAVYQKLFANSQLNHAELNQVKLGLVKSYVAAGLLDRAEKLIDELKVAETEVKIAALNQGLIVYQLEKEWQKAIMVVNDLLKLCLPNQRLGFQIRASHFYCELAEKELEFEHYNQAKKYLSNAKDMERNNVRTSLILGRLEFEQENYKQAIKALLKISSQDPSYKVEAFDLIIASYQALHDQNKLQKFIESNLQEPLSTTLLLMIIAYIKSTEGKDKARQLLFQRIASSPSIELLGQAILLNEKTESDSTAVKFNQILEEFLENKSRYQCGSCGFDLKNLHWLCPGCNEWGFVKPIDSIIEEPKS</sequence>
<evidence type="ECO:0000256" key="3">
    <source>
        <dbReference type="SAM" id="Coils"/>
    </source>
</evidence>
<dbReference type="GO" id="GO:0005506">
    <property type="term" value="F:iron ion binding"/>
    <property type="evidence" value="ECO:0007669"/>
    <property type="project" value="UniProtKB-UniRule"/>
</dbReference>
<dbReference type="AlphaFoldDB" id="A0A2A5CC47"/>
<keyword evidence="2" id="KW-0802">TPR repeat</keyword>
<keyword evidence="2" id="KW-0812">Transmembrane</keyword>
<keyword evidence="3" id="KW-0175">Coiled coil</keyword>
<feature type="binding site" evidence="2">
    <location>
        <position position="364"/>
    </location>
    <ligand>
        <name>Fe cation</name>
        <dbReference type="ChEBI" id="CHEBI:24875"/>
    </ligand>
</feature>
<comment type="similarity">
    <text evidence="2">Belongs to the LapB family.</text>
</comment>
<feature type="binding site" evidence="2">
    <location>
        <position position="378"/>
    </location>
    <ligand>
        <name>Fe cation</name>
        <dbReference type="ChEBI" id="CHEBI:24875"/>
    </ligand>
</feature>
<feature type="domain" description="LapB rubredoxin metal binding" evidence="4">
    <location>
        <begin position="359"/>
        <end position="383"/>
    </location>
</feature>
<evidence type="ECO:0000259" key="4">
    <source>
        <dbReference type="Pfam" id="PF18073"/>
    </source>
</evidence>
<name>A0A2A5CC47_9GAMM</name>
<keyword evidence="2" id="KW-0472">Membrane</keyword>
<feature type="coiled-coil region" evidence="3">
    <location>
        <begin position="122"/>
        <end position="149"/>
    </location>
</feature>
<organism evidence="5 6">
    <name type="scientific">SAR86 cluster bacterium</name>
    <dbReference type="NCBI Taxonomy" id="2030880"/>
    <lineage>
        <taxon>Bacteria</taxon>
        <taxon>Pseudomonadati</taxon>
        <taxon>Pseudomonadota</taxon>
        <taxon>Gammaproteobacteria</taxon>
        <taxon>SAR86 cluster</taxon>
    </lineage>
</organism>
<dbReference type="Pfam" id="PF18073">
    <property type="entry name" value="Zn_ribbon_LapB"/>
    <property type="match status" value="1"/>
</dbReference>
<dbReference type="Gene3D" id="1.25.40.10">
    <property type="entry name" value="Tetratricopeptide repeat domain"/>
    <property type="match status" value="2"/>
</dbReference>
<protein>
    <recommendedName>
        <fullName evidence="2">Lipopolysaccharide assembly protein B</fullName>
    </recommendedName>
</protein>